<dbReference type="Proteomes" id="UP000192277">
    <property type="component" value="Unassembled WGS sequence"/>
</dbReference>
<organism evidence="1 2">
    <name type="scientific">Niastella koreensis</name>
    <dbReference type="NCBI Taxonomy" id="354356"/>
    <lineage>
        <taxon>Bacteria</taxon>
        <taxon>Pseudomonadati</taxon>
        <taxon>Bacteroidota</taxon>
        <taxon>Chitinophagia</taxon>
        <taxon>Chitinophagales</taxon>
        <taxon>Chitinophagaceae</taxon>
        <taxon>Niastella</taxon>
    </lineage>
</organism>
<evidence type="ECO:0000313" key="2">
    <source>
        <dbReference type="Proteomes" id="UP000192277"/>
    </source>
</evidence>
<comment type="caution">
    <text evidence="1">The sequence shown here is derived from an EMBL/GenBank/DDBJ whole genome shotgun (WGS) entry which is preliminary data.</text>
</comment>
<keyword evidence="2" id="KW-1185">Reference proteome</keyword>
<dbReference type="RefSeq" id="WP_014220803.1">
    <property type="nucleotide sequence ID" value="NZ_LWBO01000044.1"/>
</dbReference>
<proteinExistence type="predicted"/>
<gene>
    <name evidence="1" type="ORF">A4D02_13100</name>
</gene>
<protein>
    <submittedName>
        <fullName evidence="1">Uncharacterized protein</fullName>
    </submittedName>
</protein>
<reference evidence="1 2" key="1">
    <citation type="submission" date="2016-04" db="EMBL/GenBank/DDBJ databases">
        <authorList>
            <person name="Chen L."/>
            <person name="Zhuang W."/>
            <person name="Wang G."/>
        </authorList>
    </citation>
    <scope>NUCLEOTIDE SEQUENCE [LARGE SCALE GENOMIC DNA]</scope>
    <source>
        <strain evidence="2">GR20</strain>
    </source>
</reference>
<accession>A0ABX3NPW3</accession>
<dbReference type="EMBL" id="LWBO01000044">
    <property type="protein sequence ID" value="OQP42499.1"/>
    <property type="molecule type" value="Genomic_DNA"/>
</dbReference>
<sequence length="185" mass="21825">MEFAFKRYYCSDQYFSDINLAFSSAVKYDLYTDRNLIGTLITNYNRTFAKFRESAGYKRHDKSWGIPSYEHILLNEFEVPFVRITVETPLFKGDYLTMAFYDGSQSYNLNWSNFHTRKETANLIVDIKSESQTVFLLKNTLKGNFFSHDSMRPWEGTIEIADGLHPDKIFGFLLAIQLYYWISDR</sequence>
<name>A0ABX3NPW3_9BACT</name>
<evidence type="ECO:0000313" key="1">
    <source>
        <dbReference type="EMBL" id="OQP42499.1"/>
    </source>
</evidence>